<dbReference type="InterPro" id="IPR044731">
    <property type="entry name" value="BDH-like"/>
</dbReference>
<dbReference type="PANTHER" id="PTHR43633">
    <property type="entry name" value="ALCOHOL DEHYDROGENASE YQHD"/>
    <property type="match status" value="1"/>
</dbReference>
<dbReference type="InterPro" id="IPR018211">
    <property type="entry name" value="ADH_Fe_CS"/>
</dbReference>
<feature type="domain" description="Alcohol dehydrogenase iron-type/glycerol dehydrogenase GldA" evidence="2">
    <location>
        <begin position="9"/>
        <end position="177"/>
    </location>
</feature>
<dbReference type="Gene3D" id="3.40.50.1970">
    <property type="match status" value="1"/>
</dbReference>
<protein>
    <submittedName>
        <fullName evidence="4">Alcohol dehydrogenase YqhD (Iron-dependent ADH family)</fullName>
    </submittedName>
</protein>
<dbReference type="PANTHER" id="PTHR43633:SF1">
    <property type="entry name" value="ALCOHOL DEHYDROGENASE YQHD"/>
    <property type="match status" value="1"/>
</dbReference>
<dbReference type="InterPro" id="IPR001670">
    <property type="entry name" value="ADH_Fe/GldA"/>
</dbReference>
<evidence type="ECO:0000256" key="1">
    <source>
        <dbReference type="ARBA" id="ARBA00023002"/>
    </source>
</evidence>
<keyword evidence="1" id="KW-0560">Oxidoreductase</keyword>
<dbReference type="Pfam" id="PF00465">
    <property type="entry name" value="Fe-ADH"/>
    <property type="match status" value="1"/>
</dbReference>
<dbReference type="InterPro" id="IPR056798">
    <property type="entry name" value="ADH_Fe_C"/>
</dbReference>
<gene>
    <name evidence="4" type="ORF">QOZ93_002308</name>
</gene>
<dbReference type="RefSeq" id="WP_307356608.1">
    <property type="nucleotide sequence ID" value="NZ_BAAACJ010000010.1"/>
</dbReference>
<comment type="caution">
    <text evidence="4">The sequence shown here is derived from an EMBL/GenBank/DDBJ whole genome shotgun (WGS) entry which is preliminary data.</text>
</comment>
<dbReference type="CDD" id="cd08187">
    <property type="entry name" value="BDH"/>
    <property type="match status" value="1"/>
</dbReference>
<dbReference type="Gene3D" id="1.20.1090.10">
    <property type="entry name" value="Dehydroquinate synthase-like - alpha domain"/>
    <property type="match status" value="1"/>
</dbReference>
<organism evidence="4 5">
    <name type="scientific">Hathewaya limosa</name>
    <name type="common">Clostridium limosum</name>
    <dbReference type="NCBI Taxonomy" id="1536"/>
    <lineage>
        <taxon>Bacteria</taxon>
        <taxon>Bacillati</taxon>
        <taxon>Bacillota</taxon>
        <taxon>Clostridia</taxon>
        <taxon>Eubacteriales</taxon>
        <taxon>Clostridiaceae</taxon>
        <taxon>Hathewaya</taxon>
    </lineage>
</organism>
<feature type="domain" description="Fe-containing alcohol dehydrogenase-like C-terminal" evidence="3">
    <location>
        <begin position="189"/>
        <end position="394"/>
    </location>
</feature>
<evidence type="ECO:0000313" key="5">
    <source>
        <dbReference type="Proteomes" id="UP001224418"/>
    </source>
</evidence>
<evidence type="ECO:0000313" key="4">
    <source>
        <dbReference type="EMBL" id="MDQ0480560.1"/>
    </source>
</evidence>
<dbReference type="Pfam" id="PF25137">
    <property type="entry name" value="ADH_Fe_C"/>
    <property type="match status" value="1"/>
</dbReference>
<dbReference type="Proteomes" id="UP001224418">
    <property type="component" value="Unassembled WGS sequence"/>
</dbReference>
<dbReference type="EMBL" id="JAUSWN010000022">
    <property type="protein sequence ID" value="MDQ0480560.1"/>
    <property type="molecule type" value="Genomic_DNA"/>
</dbReference>
<reference evidence="4 5" key="1">
    <citation type="submission" date="2023-07" db="EMBL/GenBank/DDBJ databases">
        <title>Genomic Encyclopedia of Type Strains, Phase IV (KMG-IV): sequencing the most valuable type-strain genomes for metagenomic binning, comparative biology and taxonomic classification.</title>
        <authorList>
            <person name="Goeker M."/>
        </authorList>
    </citation>
    <scope>NUCLEOTIDE SEQUENCE [LARGE SCALE GENOMIC DNA]</scope>
    <source>
        <strain evidence="4 5">DSM 1400</strain>
    </source>
</reference>
<name>A0ABU0JTY1_HATLI</name>
<accession>A0ABU0JTY1</accession>
<proteinExistence type="predicted"/>
<evidence type="ECO:0000259" key="2">
    <source>
        <dbReference type="Pfam" id="PF00465"/>
    </source>
</evidence>
<keyword evidence="5" id="KW-1185">Reference proteome</keyword>
<sequence>MLNFHYNIPTEIFFGKGQIKVLGDEIRKYGNKVLLVYGGGSIKKTGLYDEIIKILNEQGIGFIELAGVDPNPRITTVREGVRLCKEHNLNFILAVGGGSVIDCSKFIAAGNYYDGDPWDLLIRKGKIVNATPLGTILTLAATGSEMDKGGVITNLETNQKLSNSHDSMAPKFSILDPVYTYTVPKSQIAAGTIDIMSHIFEVYFTPTKSAFVQNCLAEGLLRTVFKYGSVAMENPKDYEARANLMWASSLAINGLLGYGKDTNWSVHAMEHELSAFYDITHGVGLGILTPVWMEYMLNEDTVEDIANYGINVWGLDRKKDLYEVANEAIRLTKNFIKSLGIPMHLSEVGIKREKLEEMANTCCNNMEMRAGTKTVGTYPPLTKDDILEIYKRAF</sequence>
<dbReference type="PROSITE" id="PS00913">
    <property type="entry name" value="ADH_IRON_1"/>
    <property type="match status" value="1"/>
</dbReference>
<dbReference type="SUPFAM" id="SSF56796">
    <property type="entry name" value="Dehydroquinate synthase-like"/>
    <property type="match status" value="1"/>
</dbReference>
<evidence type="ECO:0000259" key="3">
    <source>
        <dbReference type="Pfam" id="PF25137"/>
    </source>
</evidence>
<dbReference type="PROSITE" id="PS00060">
    <property type="entry name" value="ADH_IRON_2"/>
    <property type="match status" value="1"/>
</dbReference>